<reference evidence="11" key="1">
    <citation type="journal article" date="2015" name="Insect Biochem. Mol. Biol.">
        <title>A reference gene set for chemosensory receptor genes of Manduca sexta.</title>
        <authorList>
            <person name="Koenig C."/>
            <person name="Hirsh A."/>
            <person name="Bucks S."/>
            <person name="Klinner C."/>
            <person name="Vogel H."/>
            <person name="Shukla A."/>
            <person name="Mansfield J.H."/>
            <person name="Morton B."/>
            <person name="Hansson B.S."/>
            <person name="Grosse-Wilde E."/>
        </authorList>
    </citation>
    <scope>NUCLEOTIDE SEQUENCE</scope>
</reference>
<keyword evidence="8 10" id="KW-0675">Receptor</keyword>
<feature type="transmembrane region" description="Helical" evidence="10">
    <location>
        <begin position="36"/>
        <end position="54"/>
    </location>
</feature>
<dbReference type="OrthoDB" id="6604226at2759"/>
<evidence type="ECO:0000256" key="10">
    <source>
        <dbReference type="RuleBase" id="RU351113"/>
    </source>
</evidence>
<organism evidence="11">
    <name type="scientific">Manduca sexta</name>
    <name type="common">Tobacco hawkmoth</name>
    <name type="synonym">Tobacco hornworm</name>
    <dbReference type="NCBI Taxonomy" id="7130"/>
    <lineage>
        <taxon>Eukaryota</taxon>
        <taxon>Metazoa</taxon>
        <taxon>Ecdysozoa</taxon>
        <taxon>Arthropoda</taxon>
        <taxon>Hexapoda</taxon>
        <taxon>Insecta</taxon>
        <taxon>Pterygota</taxon>
        <taxon>Neoptera</taxon>
        <taxon>Endopterygota</taxon>
        <taxon>Lepidoptera</taxon>
        <taxon>Glossata</taxon>
        <taxon>Ditrysia</taxon>
        <taxon>Bombycoidea</taxon>
        <taxon>Sphingidae</taxon>
        <taxon>Sphinginae</taxon>
        <taxon>Sphingini</taxon>
        <taxon>Manduca</taxon>
    </lineage>
</organism>
<feature type="transmembrane region" description="Helical" evidence="10">
    <location>
        <begin position="290"/>
        <end position="310"/>
    </location>
</feature>
<keyword evidence="2" id="KW-1003">Cell membrane</keyword>
<dbReference type="PANTHER" id="PTHR21137:SF35">
    <property type="entry name" value="ODORANT RECEPTOR 19A-RELATED"/>
    <property type="match status" value="1"/>
</dbReference>
<accession>A0A5K8B5J3</accession>
<dbReference type="Pfam" id="PF02949">
    <property type="entry name" value="7tm_6"/>
    <property type="match status" value="1"/>
</dbReference>
<keyword evidence="3 10" id="KW-0716">Sensory transduction</keyword>
<comment type="similarity">
    <text evidence="10">Belongs to the insect chemoreceptor superfamily. Heteromeric odorant receptor channel (TC 1.A.69) family.</text>
</comment>
<dbReference type="GO" id="GO:0005886">
    <property type="term" value="C:plasma membrane"/>
    <property type="evidence" value="ECO:0007669"/>
    <property type="project" value="UniProtKB-SubCell"/>
</dbReference>
<feature type="transmembrane region" description="Helical" evidence="10">
    <location>
        <begin position="258"/>
        <end position="278"/>
    </location>
</feature>
<keyword evidence="9 10" id="KW-0807">Transducer</keyword>
<dbReference type="AlphaFoldDB" id="A0A5K8B5J3"/>
<protein>
    <recommendedName>
        <fullName evidence="10">Odorant receptor</fullName>
    </recommendedName>
</protein>
<dbReference type="InterPro" id="IPR004117">
    <property type="entry name" value="7tm6_olfct_rcpt"/>
</dbReference>
<keyword evidence="7 10" id="KW-0472">Membrane</keyword>
<evidence type="ECO:0000256" key="5">
    <source>
        <dbReference type="ARBA" id="ARBA00022725"/>
    </source>
</evidence>
<dbReference type="GO" id="GO:0005549">
    <property type="term" value="F:odorant binding"/>
    <property type="evidence" value="ECO:0007669"/>
    <property type="project" value="InterPro"/>
</dbReference>
<evidence type="ECO:0000256" key="9">
    <source>
        <dbReference type="ARBA" id="ARBA00023224"/>
    </source>
</evidence>
<dbReference type="EMBL" id="LN885135">
    <property type="protein sequence ID" value="CUQ99285.1"/>
    <property type="molecule type" value="mRNA"/>
</dbReference>
<dbReference type="GO" id="GO:0007165">
    <property type="term" value="P:signal transduction"/>
    <property type="evidence" value="ECO:0007669"/>
    <property type="project" value="UniProtKB-KW"/>
</dbReference>
<evidence type="ECO:0000256" key="2">
    <source>
        <dbReference type="ARBA" id="ARBA00022475"/>
    </source>
</evidence>
<gene>
    <name evidence="11" type="primary">OR-19</name>
</gene>
<sequence length="387" mass="45034">MTSHVTAYIQYPQTLLTFFGLWPTNRTKFSNVKAKLAIFEQYLFLVLNGVYIVMMRGDVQAMCDASYLFFTQLALCCRATLFFLNREMVKNIVDMMNDDIFKPECEDHEMKLMKYATKCKNLYKVLIMGFTSTLTWWIMASLISDERRYPYNEIWFPVDMQKSPQYELAYVYEVLAIASSGSIFLSVDTFTVASMLFSCAQLEILREKMNRIMPVPLTTKKNKSEMQKKLRDNNDLLIACIKHHQAVKRLVLKIEDTFHFSVFCQLCTAVLIICIIGIRLSQDSPNNASFYGIVSYLTLILSQLYLNCWCGTEITDRSLDFRDWLYEVPWYDQDKRFTSTLSVLLQCTKKPLEFRAGHYVLLARATFVSVLRCSYSYFAVLQQANEG</sequence>
<proteinExistence type="evidence at transcript level"/>
<keyword evidence="6 10" id="KW-1133">Transmembrane helix</keyword>
<evidence type="ECO:0000256" key="4">
    <source>
        <dbReference type="ARBA" id="ARBA00022692"/>
    </source>
</evidence>
<name>A0A5K8B5J3_MANSE</name>
<dbReference type="GO" id="GO:0004984">
    <property type="term" value="F:olfactory receptor activity"/>
    <property type="evidence" value="ECO:0007669"/>
    <property type="project" value="InterPro"/>
</dbReference>
<dbReference type="PANTHER" id="PTHR21137">
    <property type="entry name" value="ODORANT RECEPTOR"/>
    <property type="match status" value="1"/>
</dbReference>
<evidence type="ECO:0000256" key="3">
    <source>
        <dbReference type="ARBA" id="ARBA00022606"/>
    </source>
</evidence>
<evidence type="ECO:0000256" key="6">
    <source>
        <dbReference type="ARBA" id="ARBA00022989"/>
    </source>
</evidence>
<evidence type="ECO:0000256" key="8">
    <source>
        <dbReference type="ARBA" id="ARBA00023170"/>
    </source>
</evidence>
<keyword evidence="4 10" id="KW-0812">Transmembrane</keyword>
<feature type="transmembrane region" description="Helical" evidence="10">
    <location>
        <begin position="122"/>
        <end position="143"/>
    </location>
</feature>
<feature type="transmembrane region" description="Helical" evidence="10">
    <location>
        <begin position="66"/>
        <end position="85"/>
    </location>
</feature>
<feature type="transmembrane region" description="Helical" evidence="10">
    <location>
        <begin position="174"/>
        <end position="199"/>
    </location>
</feature>
<evidence type="ECO:0000256" key="1">
    <source>
        <dbReference type="ARBA" id="ARBA00004651"/>
    </source>
</evidence>
<evidence type="ECO:0000256" key="7">
    <source>
        <dbReference type="ARBA" id="ARBA00023136"/>
    </source>
</evidence>
<comment type="subcellular location">
    <subcellularLocation>
        <location evidence="1 10">Cell membrane</location>
        <topology evidence="1 10">Multi-pass membrane protein</topology>
    </subcellularLocation>
</comment>
<keyword evidence="5 10" id="KW-0552">Olfaction</keyword>
<comment type="caution">
    <text evidence="10">Lacks conserved residue(s) required for the propagation of feature annotation.</text>
</comment>
<evidence type="ECO:0000313" key="11">
    <source>
        <dbReference type="EMBL" id="CUQ99285.1"/>
    </source>
</evidence>